<dbReference type="CDD" id="cd17546">
    <property type="entry name" value="REC_hyHK_CKI1_RcsC-like"/>
    <property type="match status" value="1"/>
</dbReference>
<dbReference type="Gene3D" id="3.30.565.10">
    <property type="entry name" value="Histidine kinase-like ATPase, C-terminal domain"/>
    <property type="match status" value="1"/>
</dbReference>
<dbReference type="InterPro" id="IPR003018">
    <property type="entry name" value="GAF"/>
</dbReference>
<dbReference type="SMART" id="SM00388">
    <property type="entry name" value="HisKA"/>
    <property type="match status" value="1"/>
</dbReference>
<dbReference type="RefSeq" id="WP_209975860.1">
    <property type="nucleotide sequence ID" value="NZ_JAGGLB010000022.1"/>
</dbReference>
<evidence type="ECO:0000313" key="18">
    <source>
        <dbReference type="EMBL" id="MBP1993994.1"/>
    </source>
</evidence>
<evidence type="ECO:0000256" key="13">
    <source>
        <dbReference type="SAM" id="MobiDB-lite"/>
    </source>
</evidence>
<evidence type="ECO:0000259" key="16">
    <source>
        <dbReference type="PROSITE" id="PS50110"/>
    </source>
</evidence>
<dbReference type="PANTHER" id="PTHR45339">
    <property type="entry name" value="HYBRID SIGNAL TRANSDUCTION HISTIDINE KINASE J"/>
    <property type="match status" value="1"/>
</dbReference>
<dbReference type="PROSITE" id="PS50110">
    <property type="entry name" value="RESPONSE_REGULATORY"/>
    <property type="match status" value="1"/>
</dbReference>
<evidence type="ECO:0000256" key="5">
    <source>
        <dbReference type="ARBA" id="ARBA00022553"/>
    </source>
</evidence>
<dbReference type="CDD" id="cd06225">
    <property type="entry name" value="HAMP"/>
    <property type="match status" value="1"/>
</dbReference>
<keyword evidence="14" id="KW-0812">Transmembrane</keyword>
<dbReference type="Pfam" id="PF12729">
    <property type="entry name" value="4HB_MCP_1"/>
    <property type="match status" value="1"/>
</dbReference>
<feature type="region of interest" description="Disordered" evidence="13">
    <location>
        <begin position="765"/>
        <end position="793"/>
    </location>
</feature>
<evidence type="ECO:0000256" key="3">
    <source>
        <dbReference type="ARBA" id="ARBA00012438"/>
    </source>
</evidence>
<dbReference type="Gene3D" id="3.40.50.2300">
    <property type="match status" value="1"/>
</dbReference>
<evidence type="ECO:0000256" key="2">
    <source>
        <dbReference type="ARBA" id="ARBA00004651"/>
    </source>
</evidence>
<keyword evidence="4" id="KW-1003">Cell membrane</keyword>
<dbReference type="PROSITE" id="PS50109">
    <property type="entry name" value="HIS_KIN"/>
    <property type="match status" value="1"/>
</dbReference>
<dbReference type="GO" id="GO:0004673">
    <property type="term" value="F:protein histidine kinase activity"/>
    <property type="evidence" value="ECO:0007669"/>
    <property type="project" value="UniProtKB-EC"/>
</dbReference>
<dbReference type="InterPro" id="IPR047347">
    <property type="entry name" value="YvaQ-like_sensor"/>
</dbReference>
<dbReference type="PROSITE" id="PS50885">
    <property type="entry name" value="HAMP"/>
    <property type="match status" value="1"/>
</dbReference>
<sequence length="929" mass="103683">MNFKRKQFLGLSITLVLMLALMSFVIIMMNSINKNTTEIVDDRYKKLKNITEFHTAFSFIDSELGYLINEQNSSKAQEHLEAIQDARQVAAENMKATDSLVFGETGKQLLAKIQFNYTEYSDVVKQLIVNMTEGNSQAASYLFINAAQESRNALNQSLKDFKDFQENLMNEAQQRSKDIYSKMLLIIGLTAVTSLIIGTGVALWLINSTSKSLNQVANVMNNVDFNTADHLPRLQIKTNDEIGKIAMSFNEMASSLEAYNKQTLEFTQRIEQQNWIQTRIAEVSTMSQGFNDITELAQAFVAAVSSMLNATHGVFYILQGYGSNQKLVKLASFAGQEDDPSTSSFLIGEGLVGQCAKEKRVFLLNDLPDHYIKIASGLGQSAPKSVLISPLEFESKVEAVIEFASLENFTPLHQILLENLRTTFGTAINRVCGRMEVERLLLESQALTEELQSQSEELQTQTEELQSQAEELQMQQEELRSTNEILHQQHQLDRQKTIELEVTKRELEEFSEELKQSSKYKSEFLANMSHELRTPLNSILILSQMLAENQSGTLTPKEQEYSSVIHHSGQDLLTLIDDILDLSKVEAGKVDLVVEDVNLYGLPELMNQSFEIIAQGKGVSFETLLGSDIPEVMKTDGRRLQQILKNLLSNAFKFTEQGKVTLKIDKADPSSLSKQLDWQSGGLVVSFSVTDTGIGIPEDKQSLIFEAFQQVDGTTNRTYGGTGLGLSICREFAKLMGGYIDIESEENKGSTFTLYVPHMTQDQSEGTASQLEVAATASPSDIADSSSEDMEPPGLLSAHSEYAQLFKGKKVLLVDDDVRNLYALTIALENEGMLVRVAGNGRECLDALYEDSEVDLILMDIMMPVMDGYEAMHAIRHEPNWGNIPIITLTAKAMKNESEKCLEAGASDYISKPLNINQLFSLMRVWLTK</sequence>
<dbReference type="EMBL" id="JAGGLB010000022">
    <property type="protein sequence ID" value="MBP1993994.1"/>
    <property type="molecule type" value="Genomic_DNA"/>
</dbReference>
<comment type="subcellular location">
    <subcellularLocation>
        <location evidence="2">Cell membrane</location>
        <topology evidence="2">Multi-pass membrane protein</topology>
    </subcellularLocation>
</comment>
<keyword evidence="9" id="KW-0067">ATP-binding</keyword>
<evidence type="ECO:0000259" key="17">
    <source>
        <dbReference type="PROSITE" id="PS50885"/>
    </source>
</evidence>
<reference evidence="18 19" key="1">
    <citation type="submission" date="2021-03" db="EMBL/GenBank/DDBJ databases">
        <title>Genomic Encyclopedia of Type Strains, Phase IV (KMG-IV): sequencing the most valuable type-strain genomes for metagenomic binning, comparative biology and taxonomic classification.</title>
        <authorList>
            <person name="Goeker M."/>
        </authorList>
    </citation>
    <scope>NUCLEOTIDE SEQUENCE [LARGE SCALE GENOMIC DNA]</scope>
    <source>
        <strain evidence="18 19">DSM 26048</strain>
    </source>
</reference>
<dbReference type="Pfam" id="PF02518">
    <property type="entry name" value="HATPase_c"/>
    <property type="match status" value="1"/>
</dbReference>
<keyword evidence="5 12" id="KW-0597">Phosphoprotein</keyword>
<feature type="domain" description="Histidine kinase" evidence="15">
    <location>
        <begin position="527"/>
        <end position="760"/>
    </location>
</feature>
<dbReference type="InterPro" id="IPR029016">
    <property type="entry name" value="GAF-like_dom_sf"/>
</dbReference>
<comment type="catalytic activity">
    <reaction evidence="1">
        <text>ATP + protein L-histidine = ADP + protein N-phospho-L-histidine.</text>
        <dbReference type="EC" id="2.7.13.3"/>
    </reaction>
</comment>
<dbReference type="InterPro" id="IPR036097">
    <property type="entry name" value="HisK_dim/P_sf"/>
</dbReference>
<keyword evidence="7" id="KW-0547">Nucleotide-binding</keyword>
<accession>A0ABS4J2D4</accession>
<dbReference type="Pfam" id="PF00512">
    <property type="entry name" value="HisKA"/>
    <property type="match status" value="1"/>
</dbReference>
<gene>
    <name evidence="18" type="ORF">J2Z66_005620</name>
</gene>
<dbReference type="InterPro" id="IPR003660">
    <property type="entry name" value="HAMP_dom"/>
</dbReference>
<evidence type="ECO:0000259" key="15">
    <source>
        <dbReference type="PROSITE" id="PS50109"/>
    </source>
</evidence>
<dbReference type="EC" id="2.7.13.3" evidence="3"/>
<evidence type="ECO:0000256" key="1">
    <source>
        <dbReference type="ARBA" id="ARBA00000085"/>
    </source>
</evidence>
<keyword evidence="6 18" id="KW-0808">Transferase</keyword>
<dbReference type="SMART" id="SM00304">
    <property type="entry name" value="HAMP"/>
    <property type="match status" value="1"/>
</dbReference>
<evidence type="ECO:0000256" key="11">
    <source>
        <dbReference type="ARBA" id="ARBA00023136"/>
    </source>
</evidence>
<evidence type="ECO:0000256" key="4">
    <source>
        <dbReference type="ARBA" id="ARBA00022475"/>
    </source>
</evidence>
<dbReference type="Gene3D" id="6.10.340.10">
    <property type="match status" value="1"/>
</dbReference>
<dbReference type="SUPFAM" id="SSF55874">
    <property type="entry name" value="ATPase domain of HSP90 chaperone/DNA topoisomerase II/histidine kinase"/>
    <property type="match status" value="1"/>
</dbReference>
<evidence type="ECO:0000256" key="7">
    <source>
        <dbReference type="ARBA" id="ARBA00022741"/>
    </source>
</evidence>
<dbReference type="SMART" id="SM00387">
    <property type="entry name" value="HATPase_c"/>
    <property type="match status" value="1"/>
</dbReference>
<dbReference type="SMART" id="SM00448">
    <property type="entry name" value="REC"/>
    <property type="match status" value="1"/>
</dbReference>
<dbReference type="CDD" id="cd00082">
    <property type="entry name" value="HisKA"/>
    <property type="match status" value="1"/>
</dbReference>
<dbReference type="InterPro" id="IPR001789">
    <property type="entry name" value="Sig_transdc_resp-reg_receiver"/>
</dbReference>
<protein>
    <recommendedName>
        <fullName evidence="3">histidine kinase</fullName>
        <ecNumber evidence="3">2.7.13.3</ecNumber>
    </recommendedName>
</protein>
<keyword evidence="10" id="KW-0902">Two-component regulatory system</keyword>
<organism evidence="18 19">
    <name type="scientific">Paenibacillus eucommiae</name>
    <dbReference type="NCBI Taxonomy" id="1355755"/>
    <lineage>
        <taxon>Bacteria</taxon>
        <taxon>Bacillati</taxon>
        <taxon>Bacillota</taxon>
        <taxon>Bacilli</taxon>
        <taxon>Bacillales</taxon>
        <taxon>Paenibacillaceae</taxon>
        <taxon>Paenibacillus</taxon>
    </lineage>
</organism>
<dbReference type="PRINTS" id="PR00344">
    <property type="entry name" value="BCTRLSENSOR"/>
</dbReference>
<dbReference type="InterPro" id="IPR005467">
    <property type="entry name" value="His_kinase_dom"/>
</dbReference>
<dbReference type="Gene3D" id="1.10.287.130">
    <property type="match status" value="1"/>
</dbReference>
<evidence type="ECO:0000256" key="14">
    <source>
        <dbReference type="SAM" id="Phobius"/>
    </source>
</evidence>
<dbReference type="InterPro" id="IPR011006">
    <property type="entry name" value="CheY-like_superfamily"/>
</dbReference>
<dbReference type="Pfam" id="PF00072">
    <property type="entry name" value="Response_reg"/>
    <property type="match status" value="1"/>
</dbReference>
<comment type="caution">
    <text evidence="18">The sequence shown here is derived from an EMBL/GenBank/DDBJ whole genome shotgun (WGS) entry which is preliminary data.</text>
</comment>
<evidence type="ECO:0000256" key="6">
    <source>
        <dbReference type="ARBA" id="ARBA00022679"/>
    </source>
</evidence>
<feature type="region of interest" description="Disordered" evidence="13">
    <location>
        <begin position="452"/>
        <end position="474"/>
    </location>
</feature>
<dbReference type="InterPro" id="IPR024478">
    <property type="entry name" value="HlyB_4HB_MCP"/>
</dbReference>
<dbReference type="Gene3D" id="3.30.450.40">
    <property type="match status" value="1"/>
</dbReference>
<dbReference type="InterPro" id="IPR003661">
    <property type="entry name" value="HisK_dim/P_dom"/>
</dbReference>
<evidence type="ECO:0000256" key="12">
    <source>
        <dbReference type="PROSITE-ProRule" id="PRU00169"/>
    </source>
</evidence>
<dbReference type="SUPFAM" id="SSF47384">
    <property type="entry name" value="Homodimeric domain of signal transducing histidine kinase"/>
    <property type="match status" value="1"/>
</dbReference>
<dbReference type="CDD" id="cd16922">
    <property type="entry name" value="HATPase_EvgS-ArcB-TorS-like"/>
    <property type="match status" value="1"/>
</dbReference>
<keyword evidence="11 14" id="KW-0472">Membrane</keyword>
<dbReference type="InterPro" id="IPR036890">
    <property type="entry name" value="HATPase_C_sf"/>
</dbReference>
<dbReference type="InterPro" id="IPR003594">
    <property type="entry name" value="HATPase_dom"/>
</dbReference>
<dbReference type="Pfam" id="PF00672">
    <property type="entry name" value="HAMP"/>
    <property type="match status" value="1"/>
</dbReference>
<dbReference type="Proteomes" id="UP001519287">
    <property type="component" value="Unassembled WGS sequence"/>
</dbReference>
<feature type="modified residue" description="4-aspartylphosphate" evidence="12">
    <location>
        <position position="860"/>
    </location>
</feature>
<proteinExistence type="predicted"/>
<dbReference type="InterPro" id="IPR004358">
    <property type="entry name" value="Sig_transdc_His_kin-like_C"/>
</dbReference>
<feature type="domain" description="Response regulatory" evidence="16">
    <location>
        <begin position="810"/>
        <end position="927"/>
    </location>
</feature>
<evidence type="ECO:0000256" key="8">
    <source>
        <dbReference type="ARBA" id="ARBA00022777"/>
    </source>
</evidence>
<keyword evidence="8 18" id="KW-0418">Kinase</keyword>
<keyword evidence="19" id="KW-1185">Reference proteome</keyword>
<evidence type="ECO:0000313" key="19">
    <source>
        <dbReference type="Proteomes" id="UP001519287"/>
    </source>
</evidence>
<feature type="domain" description="HAMP" evidence="17">
    <location>
        <begin position="207"/>
        <end position="261"/>
    </location>
</feature>
<feature type="transmembrane region" description="Helical" evidence="14">
    <location>
        <begin position="6"/>
        <end position="27"/>
    </location>
</feature>
<evidence type="ECO:0000256" key="9">
    <source>
        <dbReference type="ARBA" id="ARBA00022840"/>
    </source>
</evidence>
<dbReference type="SUPFAM" id="SSF55781">
    <property type="entry name" value="GAF domain-like"/>
    <property type="match status" value="1"/>
</dbReference>
<name>A0ABS4J2D4_9BACL</name>
<dbReference type="CDD" id="cd19411">
    <property type="entry name" value="MCP2201-like_sensor"/>
    <property type="match status" value="1"/>
</dbReference>
<keyword evidence="14" id="KW-1133">Transmembrane helix</keyword>
<evidence type="ECO:0000256" key="10">
    <source>
        <dbReference type="ARBA" id="ARBA00023012"/>
    </source>
</evidence>
<dbReference type="PANTHER" id="PTHR45339:SF1">
    <property type="entry name" value="HYBRID SIGNAL TRANSDUCTION HISTIDINE KINASE J"/>
    <property type="match status" value="1"/>
</dbReference>
<dbReference type="SUPFAM" id="SSF52172">
    <property type="entry name" value="CheY-like"/>
    <property type="match status" value="1"/>
</dbReference>
<dbReference type="Pfam" id="PF13185">
    <property type="entry name" value="GAF_2"/>
    <property type="match status" value="1"/>
</dbReference>
<feature type="transmembrane region" description="Helical" evidence="14">
    <location>
        <begin position="183"/>
        <end position="206"/>
    </location>
</feature>